<proteinExistence type="predicted"/>
<organism evidence="2 3">
    <name type="scientific">Setaria digitata</name>
    <dbReference type="NCBI Taxonomy" id="48799"/>
    <lineage>
        <taxon>Eukaryota</taxon>
        <taxon>Metazoa</taxon>
        <taxon>Ecdysozoa</taxon>
        <taxon>Nematoda</taxon>
        <taxon>Chromadorea</taxon>
        <taxon>Rhabditida</taxon>
        <taxon>Spirurina</taxon>
        <taxon>Spiruromorpha</taxon>
        <taxon>Filarioidea</taxon>
        <taxon>Setariidae</taxon>
        <taxon>Setaria</taxon>
    </lineage>
</organism>
<protein>
    <submittedName>
        <fullName evidence="3">Uncharacterized protein</fullName>
    </submittedName>
</protein>
<keyword evidence="1" id="KW-0472">Membrane</keyword>
<evidence type="ECO:0000256" key="1">
    <source>
        <dbReference type="SAM" id="Phobius"/>
    </source>
</evidence>
<accession>A0A915PHM3</accession>
<evidence type="ECO:0000313" key="2">
    <source>
        <dbReference type="Proteomes" id="UP000887581"/>
    </source>
</evidence>
<dbReference type="WBParaSite" id="sdigi.contig115.g4631.t1">
    <property type="protein sequence ID" value="sdigi.contig115.g4631.t1"/>
    <property type="gene ID" value="sdigi.contig115.g4631"/>
</dbReference>
<keyword evidence="2" id="KW-1185">Reference proteome</keyword>
<dbReference type="Proteomes" id="UP000887581">
    <property type="component" value="Unplaced"/>
</dbReference>
<keyword evidence="1" id="KW-1133">Transmembrane helix</keyword>
<evidence type="ECO:0000313" key="3">
    <source>
        <dbReference type="WBParaSite" id="sdigi.contig115.g4631.t1"/>
    </source>
</evidence>
<dbReference type="AlphaFoldDB" id="A0A915PHM3"/>
<keyword evidence="1" id="KW-0812">Transmembrane</keyword>
<reference evidence="3" key="1">
    <citation type="submission" date="2022-11" db="UniProtKB">
        <authorList>
            <consortium name="WormBaseParasite"/>
        </authorList>
    </citation>
    <scope>IDENTIFICATION</scope>
</reference>
<feature type="transmembrane region" description="Helical" evidence="1">
    <location>
        <begin position="30"/>
        <end position="52"/>
    </location>
</feature>
<name>A0A915PHM3_9BILA</name>
<sequence>MSEVNNTATFTTIIETSTAEISNGWSGSSIGTILIVLLVTITGLVVGGYFIYRKLKERRRNHGEYRPQFEEYQHAKNLPYLQPPCIEGLI</sequence>